<evidence type="ECO:0000256" key="1">
    <source>
        <dbReference type="SAM" id="MobiDB-lite"/>
    </source>
</evidence>
<dbReference type="EMBL" id="CP034550">
    <property type="protein sequence ID" value="QFZ18453.1"/>
    <property type="molecule type" value="Genomic_DNA"/>
</dbReference>
<proteinExistence type="predicted"/>
<feature type="region of interest" description="Disordered" evidence="1">
    <location>
        <begin position="17"/>
        <end position="38"/>
    </location>
</feature>
<accession>A0A5Q0GX32</accession>
<dbReference type="KEGG" id="ssyi:EKG83_14050"/>
<keyword evidence="3" id="KW-1185">Reference proteome</keyword>
<evidence type="ECO:0000313" key="2">
    <source>
        <dbReference type="EMBL" id="QFZ18453.1"/>
    </source>
</evidence>
<protein>
    <submittedName>
        <fullName evidence="2">Uncharacterized protein</fullName>
    </submittedName>
</protein>
<gene>
    <name evidence="2" type="ORF">EKG83_14050</name>
</gene>
<organism evidence="2 3">
    <name type="scientific">Saccharothrix syringae</name>
    <name type="common">Nocardiopsis syringae</name>
    <dbReference type="NCBI Taxonomy" id="103733"/>
    <lineage>
        <taxon>Bacteria</taxon>
        <taxon>Bacillati</taxon>
        <taxon>Actinomycetota</taxon>
        <taxon>Actinomycetes</taxon>
        <taxon>Pseudonocardiales</taxon>
        <taxon>Pseudonocardiaceae</taxon>
        <taxon>Saccharothrix</taxon>
    </lineage>
</organism>
<sequence length="68" mass="7901">MFDRLDDVSKDFRKAGRRTFKSKKRKKGSARKWARRNNEQLEALTEQIALLTKHLASDGARAPQRTSK</sequence>
<evidence type="ECO:0000313" key="3">
    <source>
        <dbReference type="Proteomes" id="UP000325787"/>
    </source>
</evidence>
<dbReference type="RefSeq" id="WP_033435910.1">
    <property type="nucleotide sequence ID" value="NZ_CP034550.1"/>
</dbReference>
<feature type="compositionally biased region" description="Basic residues" evidence="1">
    <location>
        <begin position="17"/>
        <end position="35"/>
    </location>
</feature>
<dbReference type="Proteomes" id="UP000325787">
    <property type="component" value="Chromosome"/>
</dbReference>
<name>A0A5Q0GX32_SACSY</name>
<reference evidence="3" key="1">
    <citation type="journal article" date="2021" name="Curr. Microbiol.">
        <title>Complete genome of nocamycin-producing strain Saccharothrix syringae NRRL B-16468 reveals the biosynthetic potential for secondary metabolites.</title>
        <authorList>
            <person name="Mo X."/>
            <person name="Yang S."/>
        </authorList>
    </citation>
    <scope>NUCLEOTIDE SEQUENCE [LARGE SCALE GENOMIC DNA]</scope>
    <source>
        <strain evidence="3">ATCC 51364 / DSM 43886 / JCM 6844 / KCTC 9398 / NBRC 14523 / NRRL B-16468 / INA 2240</strain>
    </source>
</reference>
<dbReference type="AlphaFoldDB" id="A0A5Q0GX32"/>